<feature type="domain" description="Secretion system C-terminal sorting" evidence="2">
    <location>
        <begin position="309"/>
        <end position="379"/>
    </location>
</feature>
<dbReference type="Pfam" id="PF18962">
    <property type="entry name" value="Por_Secre_tail"/>
    <property type="match status" value="1"/>
</dbReference>
<dbReference type="RefSeq" id="WP_106522331.1">
    <property type="nucleotide sequence ID" value="NZ_PYGD01000002.1"/>
</dbReference>
<evidence type="ECO:0000259" key="2">
    <source>
        <dbReference type="Pfam" id="PF18962"/>
    </source>
</evidence>
<reference evidence="3 4" key="1">
    <citation type="submission" date="2018-03" db="EMBL/GenBank/DDBJ databases">
        <title>Genomic Encyclopedia of Type Strains, Phase III (KMG-III): the genomes of soil and plant-associated and newly described type strains.</title>
        <authorList>
            <person name="Whitman W."/>
        </authorList>
    </citation>
    <scope>NUCLEOTIDE SEQUENCE [LARGE SCALE GENOMIC DNA]</scope>
    <source>
        <strain evidence="3 4">CGMCC 1.12700</strain>
    </source>
</reference>
<dbReference type="NCBIfam" id="TIGR04183">
    <property type="entry name" value="Por_Secre_tail"/>
    <property type="match status" value="1"/>
</dbReference>
<proteinExistence type="predicted"/>
<dbReference type="Proteomes" id="UP000240572">
    <property type="component" value="Unassembled WGS sequence"/>
</dbReference>
<feature type="signal peptide" evidence="1">
    <location>
        <begin position="1"/>
        <end position="31"/>
    </location>
</feature>
<comment type="caution">
    <text evidence="3">The sequence shown here is derived from an EMBL/GenBank/DDBJ whole genome shotgun (WGS) entry which is preliminary data.</text>
</comment>
<evidence type="ECO:0000256" key="1">
    <source>
        <dbReference type="SAM" id="SignalP"/>
    </source>
</evidence>
<keyword evidence="1" id="KW-0732">Signal</keyword>
<dbReference type="AlphaFoldDB" id="A0A2P8D7Y3"/>
<dbReference type="OrthoDB" id="9757947at2"/>
<keyword evidence="4" id="KW-1185">Reference proteome</keyword>
<feature type="chain" id="PRO_5015112090" evidence="1">
    <location>
        <begin position="32"/>
        <end position="383"/>
    </location>
</feature>
<dbReference type="EMBL" id="PYGD01000002">
    <property type="protein sequence ID" value="PSK93318.1"/>
    <property type="molecule type" value="Genomic_DNA"/>
</dbReference>
<evidence type="ECO:0000313" key="4">
    <source>
        <dbReference type="Proteomes" id="UP000240572"/>
    </source>
</evidence>
<name>A0A2P8D7Y3_9BACT</name>
<evidence type="ECO:0000313" key="3">
    <source>
        <dbReference type="EMBL" id="PSK93318.1"/>
    </source>
</evidence>
<sequence length="383" mass="40499">MKIAFTLSALKKQLGVSALLLGAAINSQAQASLVAGWHFNSYGSESTVAADYGSGTIYMDGSQGSDSWSGNANFAGATQNTGDFPSPTPPAGASLSLVGTNNNGKALVIKFSMTGYSDLNVSFAARGTSTGYDVGTWAYSTNGTTWTPISGNTATRSTSFSSKSLPTITGLNNAATAYLRYTLNGASSTSGNNRIDNLSLTATGNPLAIVLGNITAANKGKENLVSWNSLTEEKGDAFVLERSNNGTDFQPLYHVNAKGVAGKYSYTDQQPYEGTNYYRLYLMNNDGGRTYSKTVTAEAKGNGFVMSAYPNPAATELTVSVSGATKETLISLIDLNGKIVRSYPVTTQQAGMIHMDIKNLQPGYYFLRSDDGRNVQTIKISKQ</sequence>
<dbReference type="InterPro" id="IPR026444">
    <property type="entry name" value="Secre_tail"/>
</dbReference>
<protein>
    <submittedName>
        <fullName evidence="3">Putative secreted protein (Por secretion system target)</fullName>
    </submittedName>
</protein>
<organism evidence="3 4">
    <name type="scientific">Taibaiella chishuiensis</name>
    <dbReference type="NCBI Taxonomy" id="1434707"/>
    <lineage>
        <taxon>Bacteria</taxon>
        <taxon>Pseudomonadati</taxon>
        <taxon>Bacteroidota</taxon>
        <taxon>Chitinophagia</taxon>
        <taxon>Chitinophagales</taxon>
        <taxon>Chitinophagaceae</taxon>
        <taxon>Taibaiella</taxon>
    </lineage>
</organism>
<accession>A0A2P8D7Y3</accession>
<gene>
    <name evidence="3" type="ORF">B0I18_102288</name>
</gene>